<gene>
    <name evidence="3" type="ORF">N8I77_009855</name>
</gene>
<accession>A0AAD9SC04</accession>
<keyword evidence="2" id="KW-1133">Transmembrane helix</keyword>
<sequence length="361" mass="38887">MFLNRSLGYLCAQFNNRDMTTATVTPTLPASWEPTVAGCLSTSDFWQWDYGPAKDKRTVLGGPSQTTNCLPTAWASDIVYSGSECPPNYTSACQGTDTLSAVTCCPSLYRFTCVYPVSSLYHGSQFRCMSAWATSKAVRVTHTNFVENNLAVETQTAQPNLHVFALAIIYVTSTSESSATSVEGSNDLTAISSQTDISSSSSSSTAQSASPDSSSDTGISTGASAGIGVGAAVIVAVAFLAFVAWWMYRRRRFPRQVSELGTDHSPYTPEMAGQEVSNVGYKDPKAVPPTGSELPDDEGNGLLSNSVLKLEAVGAASATWDLVLMSLDMLISVGLLKEQHRFLRRRQRKTNRPIKYGLSIW</sequence>
<organism evidence="3 4">
    <name type="scientific">Phomopsis amygdali</name>
    <name type="common">Fusicoccum amygdali</name>
    <dbReference type="NCBI Taxonomy" id="1214568"/>
    <lineage>
        <taxon>Eukaryota</taxon>
        <taxon>Fungi</taxon>
        <taxon>Dikarya</taxon>
        <taxon>Ascomycota</taxon>
        <taxon>Pezizomycotina</taxon>
        <taxon>Sordariomycetes</taxon>
        <taxon>Sordariomycetidae</taxon>
        <taxon>Diaporthales</taxon>
        <taxon>Diaporthaceae</taxon>
        <taxon>Diaporthe</taxon>
    </lineage>
</organism>
<keyword evidence="4" id="KW-1185">Reference proteome</keyword>
<keyword evidence="2" id="KW-0472">Membrane</keyword>
<evidence type="ECO:0000313" key="4">
    <source>
        <dbReference type="Proteomes" id="UP001265746"/>
    </source>
</evidence>
<protein>
    <submittedName>
        <fullName evidence="3">Uncharacterized protein</fullName>
    </submittedName>
</protein>
<dbReference type="AlphaFoldDB" id="A0AAD9SC04"/>
<reference evidence="3" key="1">
    <citation type="submission" date="2023-06" db="EMBL/GenBank/DDBJ databases">
        <authorList>
            <person name="Noh H."/>
        </authorList>
    </citation>
    <scope>NUCLEOTIDE SEQUENCE</scope>
    <source>
        <strain evidence="3">DUCC20226</strain>
    </source>
</reference>
<keyword evidence="2" id="KW-0812">Transmembrane</keyword>
<evidence type="ECO:0000313" key="3">
    <source>
        <dbReference type="EMBL" id="KAK2603391.1"/>
    </source>
</evidence>
<feature type="transmembrane region" description="Helical" evidence="2">
    <location>
        <begin position="225"/>
        <end position="248"/>
    </location>
</feature>
<feature type="region of interest" description="Disordered" evidence="1">
    <location>
        <begin position="193"/>
        <end position="218"/>
    </location>
</feature>
<dbReference type="EMBL" id="JAUJFL010000005">
    <property type="protein sequence ID" value="KAK2603391.1"/>
    <property type="molecule type" value="Genomic_DNA"/>
</dbReference>
<proteinExistence type="predicted"/>
<name>A0AAD9SC04_PHOAM</name>
<dbReference type="Proteomes" id="UP001265746">
    <property type="component" value="Unassembled WGS sequence"/>
</dbReference>
<evidence type="ECO:0000256" key="1">
    <source>
        <dbReference type="SAM" id="MobiDB-lite"/>
    </source>
</evidence>
<comment type="caution">
    <text evidence="3">The sequence shown here is derived from an EMBL/GenBank/DDBJ whole genome shotgun (WGS) entry which is preliminary data.</text>
</comment>
<evidence type="ECO:0000256" key="2">
    <source>
        <dbReference type="SAM" id="Phobius"/>
    </source>
</evidence>